<evidence type="ECO:0000313" key="3">
    <source>
        <dbReference type="EMBL" id="MBB5840887.1"/>
    </source>
</evidence>
<accession>A0A7W9MYZ6</accession>
<feature type="compositionally biased region" description="Low complexity" evidence="1">
    <location>
        <begin position="70"/>
        <end position="90"/>
    </location>
</feature>
<dbReference type="AlphaFoldDB" id="A0A7W9MYZ6"/>
<sequence>MNFPGKRVLLGSAVAVAALGVGGFAYAAGNDPVPSQGYVTVEDGATTPSPGTGQGTEGQTRDGRDCPEKSGGQAQPEQSQGQPSQPEQSQTDPQGNA</sequence>
<gene>
    <name evidence="3" type="ORF">HDA39_007621</name>
</gene>
<protein>
    <submittedName>
        <fullName evidence="3">Uncharacterized protein</fullName>
    </submittedName>
</protein>
<feature type="compositionally biased region" description="Basic and acidic residues" evidence="1">
    <location>
        <begin position="59"/>
        <end position="68"/>
    </location>
</feature>
<reference evidence="3 4" key="1">
    <citation type="submission" date="2020-08" db="EMBL/GenBank/DDBJ databases">
        <title>Sequencing the genomes of 1000 actinobacteria strains.</title>
        <authorList>
            <person name="Klenk H.-P."/>
        </authorList>
    </citation>
    <scope>NUCLEOTIDE SEQUENCE [LARGE SCALE GENOMIC DNA]</scope>
    <source>
        <strain evidence="3 4">DSM 28967</strain>
    </source>
</reference>
<feature type="signal peptide" evidence="2">
    <location>
        <begin position="1"/>
        <end position="27"/>
    </location>
</feature>
<feature type="region of interest" description="Disordered" evidence="1">
    <location>
        <begin position="29"/>
        <end position="97"/>
    </location>
</feature>
<feature type="chain" id="PRO_5031106446" evidence="2">
    <location>
        <begin position="28"/>
        <end position="97"/>
    </location>
</feature>
<evidence type="ECO:0000313" key="4">
    <source>
        <dbReference type="Proteomes" id="UP000549971"/>
    </source>
</evidence>
<dbReference type="Proteomes" id="UP000549971">
    <property type="component" value="Unassembled WGS sequence"/>
</dbReference>
<evidence type="ECO:0000256" key="2">
    <source>
        <dbReference type="SAM" id="SignalP"/>
    </source>
</evidence>
<evidence type="ECO:0000256" key="1">
    <source>
        <dbReference type="SAM" id="MobiDB-lite"/>
    </source>
</evidence>
<keyword evidence="2" id="KW-0732">Signal</keyword>
<organism evidence="3 4">
    <name type="scientific">Kribbella italica</name>
    <dbReference type="NCBI Taxonomy" id="1540520"/>
    <lineage>
        <taxon>Bacteria</taxon>
        <taxon>Bacillati</taxon>
        <taxon>Actinomycetota</taxon>
        <taxon>Actinomycetes</taxon>
        <taxon>Propionibacteriales</taxon>
        <taxon>Kribbellaceae</taxon>
        <taxon>Kribbella</taxon>
    </lineage>
</organism>
<comment type="caution">
    <text evidence="3">The sequence shown here is derived from an EMBL/GenBank/DDBJ whole genome shotgun (WGS) entry which is preliminary data.</text>
</comment>
<keyword evidence="4" id="KW-1185">Reference proteome</keyword>
<proteinExistence type="predicted"/>
<name>A0A7W9MYZ6_9ACTN</name>
<dbReference type="EMBL" id="JACHMY010000001">
    <property type="protein sequence ID" value="MBB5840887.1"/>
    <property type="molecule type" value="Genomic_DNA"/>
</dbReference>
<dbReference type="RefSeq" id="WP_184803561.1">
    <property type="nucleotide sequence ID" value="NZ_JACHMY010000001.1"/>
</dbReference>